<feature type="domain" description="C-type lectin" evidence="2">
    <location>
        <begin position="133"/>
        <end position="246"/>
    </location>
</feature>
<dbReference type="SUPFAM" id="SSF56436">
    <property type="entry name" value="C-type lectin-like"/>
    <property type="match status" value="2"/>
</dbReference>
<dbReference type="PANTHER" id="PTHR45784">
    <property type="entry name" value="C-TYPE LECTIN DOMAIN FAMILY 20 MEMBER A-RELATED"/>
    <property type="match status" value="1"/>
</dbReference>
<feature type="domain" description="C-type lectin" evidence="2">
    <location>
        <begin position="25"/>
        <end position="134"/>
    </location>
</feature>
<dbReference type="InterPro" id="IPR001304">
    <property type="entry name" value="C-type_lectin-like"/>
</dbReference>
<organism evidence="3 4">
    <name type="scientific">Tachysurus vachellii</name>
    <name type="common">Darkbarbel catfish</name>
    <name type="synonym">Pelteobagrus vachellii</name>
    <dbReference type="NCBI Taxonomy" id="175792"/>
    <lineage>
        <taxon>Eukaryota</taxon>
        <taxon>Metazoa</taxon>
        <taxon>Chordata</taxon>
        <taxon>Craniata</taxon>
        <taxon>Vertebrata</taxon>
        <taxon>Euteleostomi</taxon>
        <taxon>Actinopterygii</taxon>
        <taxon>Neopterygii</taxon>
        <taxon>Teleostei</taxon>
        <taxon>Ostariophysi</taxon>
        <taxon>Siluriformes</taxon>
        <taxon>Bagridae</taxon>
        <taxon>Tachysurus</taxon>
    </lineage>
</organism>
<evidence type="ECO:0000259" key="2">
    <source>
        <dbReference type="PROSITE" id="PS50041"/>
    </source>
</evidence>
<dbReference type="Proteomes" id="UP001187315">
    <property type="component" value="Unassembled WGS sequence"/>
</dbReference>
<name>A0AA88MBD9_TACVA</name>
<comment type="caution">
    <text evidence="3">The sequence shown here is derived from an EMBL/GenBank/DDBJ whole genome shotgun (WGS) entry which is preliminary data.</text>
</comment>
<dbReference type="CDD" id="cd00037">
    <property type="entry name" value="CLECT"/>
    <property type="match status" value="1"/>
</dbReference>
<dbReference type="EMBL" id="JAVHJS010000016">
    <property type="protein sequence ID" value="KAK2832433.1"/>
    <property type="molecule type" value="Genomic_DNA"/>
</dbReference>
<dbReference type="PANTHER" id="PTHR45784:SF3">
    <property type="entry name" value="C-TYPE LECTIN DOMAIN FAMILY 4 MEMBER K-LIKE-RELATED"/>
    <property type="match status" value="1"/>
</dbReference>
<gene>
    <name evidence="3" type="ORF">Q7C36_015895</name>
</gene>
<reference evidence="3" key="1">
    <citation type="submission" date="2023-08" db="EMBL/GenBank/DDBJ databases">
        <title>Pelteobagrus vachellii genome.</title>
        <authorList>
            <person name="Liu H."/>
        </authorList>
    </citation>
    <scope>NUCLEOTIDE SEQUENCE</scope>
    <source>
        <strain evidence="3">PRFRI_2022a</strain>
        <tissue evidence="3">Muscle</tissue>
    </source>
</reference>
<dbReference type="InterPro" id="IPR018378">
    <property type="entry name" value="C-type_lectin_CS"/>
</dbReference>
<dbReference type="PROSITE" id="PS50041">
    <property type="entry name" value="C_TYPE_LECTIN_2"/>
    <property type="match status" value="2"/>
</dbReference>
<evidence type="ECO:0000313" key="3">
    <source>
        <dbReference type="EMBL" id="KAK2832433.1"/>
    </source>
</evidence>
<accession>A0AA88MBD9</accession>
<dbReference type="AlphaFoldDB" id="A0AA88MBD9"/>
<dbReference type="PROSITE" id="PS00615">
    <property type="entry name" value="C_TYPE_LECTIN_1"/>
    <property type="match status" value="1"/>
</dbReference>
<evidence type="ECO:0000313" key="4">
    <source>
        <dbReference type="Proteomes" id="UP001187315"/>
    </source>
</evidence>
<dbReference type="Pfam" id="PF00059">
    <property type="entry name" value="Lectin_C"/>
    <property type="match status" value="2"/>
</dbReference>
<protein>
    <recommendedName>
        <fullName evidence="2">C-type lectin domain-containing protein</fullName>
    </recommendedName>
</protein>
<proteinExistence type="predicted"/>
<dbReference type="Gene3D" id="3.10.100.10">
    <property type="entry name" value="Mannose-Binding Protein A, subunit A"/>
    <property type="match status" value="2"/>
</dbReference>
<evidence type="ECO:0000256" key="1">
    <source>
        <dbReference type="ARBA" id="ARBA00023157"/>
    </source>
</evidence>
<keyword evidence="4" id="KW-1185">Reference proteome</keyword>
<keyword evidence="1" id="KW-1015">Disulfide bond</keyword>
<dbReference type="InterPro" id="IPR016186">
    <property type="entry name" value="C-type_lectin-like/link_sf"/>
</dbReference>
<dbReference type="InterPro" id="IPR016187">
    <property type="entry name" value="CTDL_fold"/>
</dbReference>
<dbReference type="SMART" id="SM00034">
    <property type="entry name" value="CLECT"/>
    <property type="match status" value="2"/>
</dbReference>
<sequence length="248" mass="28723">MKAAQIILFLAPLIGATTCLLFKQYIFVDISVPWLDAQTYCRNKYDDLATIDRQEELDRFKTDVADHLSDRSWTGLFKNPDKRNYTQWSDGTVYGFAQWQFGKPDDRATQHCVTILNAELNDYYCTLSLPFICYTWQPTLIMVQELKTWYEALVQCRTQYTDLISLSTDTDLIVVNKKISNFQNVSLWTGLKFLDGSWFWVNNEPVTNLFSLLSCPIQPFRCGAKVGVAGVLENTDCMKKMNFMCYHI</sequence>